<dbReference type="Gene3D" id="2.60.40.10">
    <property type="entry name" value="Immunoglobulins"/>
    <property type="match status" value="2"/>
</dbReference>
<evidence type="ECO:0000256" key="9">
    <source>
        <dbReference type="SAM" id="SignalP"/>
    </source>
</evidence>
<evidence type="ECO:0000256" key="4">
    <source>
        <dbReference type="ARBA" id="ARBA00022859"/>
    </source>
</evidence>
<comment type="subcellular location">
    <subcellularLocation>
        <location evidence="1">Cell membrane</location>
    </subcellularLocation>
</comment>
<keyword evidence="6" id="KW-1015">Disulfide bond</keyword>
<keyword evidence="8" id="KW-1133">Transmembrane helix</keyword>
<proteinExistence type="predicted"/>
<evidence type="ECO:0000256" key="1">
    <source>
        <dbReference type="ARBA" id="ARBA00004236"/>
    </source>
</evidence>
<evidence type="ECO:0000256" key="6">
    <source>
        <dbReference type="ARBA" id="ARBA00023157"/>
    </source>
</evidence>
<keyword evidence="5 8" id="KW-0472">Membrane</keyword>
<keyword evidence="2" id="KW-1003">Cell membrane</keyword>
<evidence type="ECO:0000313" key="10">
    <source>
        <dbReference type="Ensembl" id="ENSMMOP00000008029.1"/>
    </source>
</evidence>
<evidence type="ECO:0000256" key="2">
    <source>
        <dbReference type="ARBA" id="ARBA00022475"/>
    </source>
</evidence>
<evidence type="ECO:0008006" key="12">
    <source>
        <dbReference type="Google" id="ProtNLM"/>
    </source>
</evidence>
<keyword evidence="11" id="KW-1185">Reference proteome</keyword>
<name>A0A3Q3WGS1_MOLML</name>
<sequence length="306" mass="34283">MMSVCIFLVLFGEDDGVITAEVGQTVTFKCFCGDDSVTILSWYQQSLGSKPIIISTRMRYSKEASIYPAYKERFQVESGERINHLKISRLRIRWSLDKECSFMVYQAELEVLRAGDSVNLSCAVYIYIVYTVYSEKCAGPQSLFWFRHGAAQPVIMYQNMGDCANNDSHTKNCTLNYPIQSVNSSDAGMNHCGLASCGNIVFGNGTRVVITRSNKLTYLLLGCLSVGFVLSIILILVLAFIVYKLKKQICPNCKGTVSYLISSAVSESHDEDSLHYVALDLSRTSQRQEESVESICVYSRVKSRKE</sequence>
<evidence type="ECO:0000256" key="8">
    <source>
        <dbReference type="SAM" id="Phobius"/>
    </source>
</evidence>
<feature type="chain" id="PRO_5018732957" description="Ig-like domain-containing protein" evidence="9">
    <location>
        <begin position="21"/>
        <end position="306"/>
    </location>
</feature>
<evidence type="ECO:0000256" key="7">
    <source>
        <dbReference type="ARBA" id="ARBA00023180"/>
    </source>
</evidence>
<evidence type="ECO:0000256" key="3">
    <source>
        <dbReference type="ARBA" id="ARBA00022729"/>
    </source>
</evidence>
<dbReference type="GO" id="GO:0009617">
    <property type="term" value="P:response to bacterium"/>
    <property type="evidence" value="ECO:0007669"/>
    <property type="project" value="TreeGrafter"/>
</dbReference>
<accession>A0A3Q3WGS1</accession>
<dbReference type="Proteomes" id="UP000261620">
    <property type="component" value="Unplaced"/>
</dbReference>
<dbReference type="OMA" id="QNEKCIN"/>
<dbReference type="InterPro" id="IPR036179">
    <property type="entry name" value="Ig-like_dom_sf"/>
</dbReference>
<keyword evidence="7" id="KW-0325">Glycoprotein</keyword>
<dbReference type="PANTHER" id="PTHR19433">
    <property type="entry name" value="T-CELL RECEPTOR ALPHA CHAIN V REGION-RELATED"/>
    <property type="match status" value="1"/>
</dbReference>
<dbReference type="STRING" id="94237.ENSMMOP00000008029"/>
<dbReference type="InterPro" id="IPR013783">
    <property type="entry name" value="Ig-like_fold"/>
</dbReference>
<dbReference type="Ensembl" id="ENSMMOT00000008178.1">
    <property type="protein sequence ID" value="ENSMMOP00000008029.1"/>
    <property type="gene ID" value="ENSMMOG00000006231.1"/>
</dbReference>
<evidence type="ECO:0000256" key="5">
    <source>
        <dbReference type="ARBA" id="ARBA00023136"/>
    </source>
</evidence>
<feature type="transmembrane region" description="Helical" evidence="8">
    <location>
        <begin position="216"/>
        <end position="243"/>
    </location>
</feature>
<dbReference type="PANTHER" id="PTHR19433:SF127">
    <property type="entry name" value="NITR9"/>
    <property type="match status" value="1"/>
</dbReference>
<dbReference type="GO" id="GO:0005886">
    <property type="term" value="C:plasma membrane"/>
    <property type="evidence" value="ECO:0007669"/>
    <property type="project" value="UniProtKB-SubCell"/>
</dbReference>
<keyword evidence="3 9" id="KW-0732">Signal</keyword>
<reference evidence="10" key="1">
    <citation type="submission" date="2025-08" db="UniProtKB">
        <authorList>
            <consortium name="Ensembl"/>
        </authorList>
    </citation>
    <scope>IDENTIFICATION</scope>
</reference>
<protein>
    <recommendedName>
        <fullName evidence="12">Ig-like domain-containing protein</fullName>
    </recommendedName>
</protein>
<reference evidence="10" key="2">
    <citation type="submission" date="2025-09" db="UniProtKB">
        <authorList>
            <consortium name="Ensembl"/>
        </authorList>
    </citation>
    <scope>IDENTIFICATION</scope>
</reference>
<keyword evidence="8" id="KW-0812">Transmembrane</keyword>
<keyword evidence="4" id="KW-0391">Immunity</keyword>
<dbReference type="SUPFAM" id="SSF48726">
    <property type="entry name" value="Immunoglobulin"/>
    <property type="match status" value="2"/>
</dbReference>
<evidence type="ECO:0000313" key="11">
    <source>
        <dbReference type="Proteomes" id="UP000261620"/>
    </source>
</evidence>
<organism evidence="10 11">
    <name type="scientific">Mola mola</name>
    <name type="common">Ocean sunfish</name>
    <name type="synonym">Tetraodon mola</name>
    <dbReference type="NCBI Taxonomy" id="94237"/>
    <lineage>
        <taxon>Eukaryota</taxon>
        <taxon>Metazoa</taxon>
        <taxon>Chordata</taxon>
        <taxon>Craniata</taxon>
        <taxon>Vertebrata</taxon>
        <taxon>Euteleostomi</taxon>
        <taxon>Actinopterygii</taxon>
        <taxon>Neopterygii</taxon>
        <taxon>Teleostei</taxon>
        <taxon>Neoteleostei</taxon>
        <taxon>Acanthomorphata</taxon>
        <taxon>Eupercaria</taxon>
        <taxon>Tetraodontiformes</taxon>
        <taxon>Molidae</taxon>
        <taxon>Mola</taxon>
    </lineage>
</organism>
<dbReference type="InterPro" id="IPR052051">
    <property type="entry name" value="TCR_complex_component"/>
</dbReference>
<dbReference type="GO" id="GO:0002376">
    <property type="term" value="P:immune system process"/>
    <property type="evidence" value="ECO:0007669"/>
    <property type="project" value="UniProtKB-KW"/>
</dbReference>
<feature type="signal peptide" evidence="9">
    <location>
        <begin position="1"/>
        <end position="20"/>
    </location>
</feature>
<dbReference type="AlphaFoldDB" id="A0A3Q3WGS1"/>